<dbReference type="InterPro" id="IPR029058">
    <property type="entry name" value="AB_hydrolase_fold"/>
</dbReference>
<dbReference type="EC" id="3.1.-.-" evidence="1"/>
<dbReference type="SUPFAM" id="SSF53474">
    <property type="entry name" value="alpha/beta-Hydrolases"/>
    <property type="match status" value="1"/>
</dbReference>
<dbReference type="Pfam" id="PF12715">
    <property type="entry name" value="Abhydrolase_7"/>
    <property type="match status" value="1"/>
</dbReference>
<organism evidence="1 2">
    <name type="scientific">Halalkalibacter kiskunsagensis</name>
    <dbReference type="NCBI Taxonomy" id="1548599"/>
    <lineage>
        <taxon>Bacteria</taxon>
        <taxon>Bacillati</taxon>
        <taxon>Bacillota</taxon>
        <taxon>Bacilli</taxon>
        <taxon>Bacillales</taxon>
        <taxon>Bacillaceae</taxon>
        <taxon>Halalkalibacter</taxon>
    </lineage>
</organism>
<proteinExistence type="predicted"/>
<name>A0ABV6KJ23_9BACI</name>
<keyword evidence="2" id="KW-1185">Reference proteome</keyword>
<protein>
    <submittedName>
        <fullName evidence="1">Dienelactone hydrolase family protein</fullName>
        <ecNumber evidence="1">3.1.-.-</ecNumber>
    </submittedName>
</protein>
<dbReference type="Proteomes" id="UP001589838">
    <property type="component" value="Unassembled WGS sequence"/>
</dbReference>
<dbReference type="PANTHER" id="PTHR22946">
    <property type="entry name" value="DIENELACTONE HYDROLASE DOMAIN-CONTAINING PROTEIN-RELATED"/>
    <property type="match status" value="1"/>
</dbReference>
<gene>
    <name evidence="1" type="ORF">ACFFHM_23065</name>
</gene>
<accession>A0ABV6KJ23</accession>
<comment type="caution">
    <text evidence="1">The sequence shown here is derived from an EMBL/GenBank/DDBJ whole genome shotgun (WGS) entry which is preliminary data.</text>
</comment>
<dbReference type="RefSeq" id="WP_335959908.1">
    <property type="nucleotide sequence ID" value="NZ_JAXBLX010000007.1"/>
</dbReference>
<evidence type="ECO:0000313" key="2">
    <source>
        <dbReference type="Proteomes" id="UP001589838"/>
    </source>
</evidence>
<sequence length="342" mass="38165">MSEEQNKWSPQSFIDDLYQDSLRKHDRTYDESWRVILISRLQECLGDFSNLQGELQSKTLESVECEGYVRRRVELSICDSLHIPIYVLVPNVKTTAKFPVVLAIHGHGYGSKEIVGLHPGGMENFDSPGIHKNFAIELVRKGMIVAAPELIGFGDLKLEADQTAGTPTDNSCFPLASQLLILGKTLAGLRVFECSRVLDYIESLDETDNNRIGCMGLSGGGLVAAYTAALDDRIKATVISGYTNRFYGSIMSRRHCLDNYIPGILKYAEMPDLIGLIAPRKLLIEAGNHDHLFPIDEVKVAFNRLKEIYQSFDAETDLAADFFNGGHEINGEKSYDWLIDNL</sequence>
<dbReference type="InterPro" id="IPR025890">
    <property type="entry name" value="Abhydrolase_bac"/>
</dbReference>
<evidence type="ECO:0000313" key="1">
    <source>
        <dbReference type="EMBL" id="MFC0473302.1"/>
    </source>
</evidence>
<keyword evidence="1" id="KW-0378">Hydrolase</keyword>
<dbReference type="GO" id="GO:0016787">
    <property type="term" value="F:hydrolase activity"/>
    <property type="evidence" value="ECO:0007669"/>
    <property type="project" value="UniProtKB-KW"/>
</dbReference>
<dbReference type="EMBL" id="JBHLUX010000093">
    <property type="protein sequence ID" value="MFC0473302.1"/>
    <property type="molecule type" value="Genomic_DNA"/>
</dbReference>
<reference evidence="1 2" key="1">
    <citation type="submission" date="2024-09" db="EMBL/GenBank/DDBJ databases">
        <authorList>
            <person name="Sun Q."/>
            <person name="Mori K."/>
        </authorList>
    </citation>
    <scope>NUCLEOTIDE SEQUENCE [LARGE SCALE GENOMIC DNA]</scope>
    <source>
        <strain evidence="1 2">NCAIM B.02610</strain>
    </source>
</reference>
<dbReference type="Gene3D" id="3.40.50.1820">
    <property type="entry name" value="alpha/beta hydrolase"/>
    <property type="match status" value="1"/>
</dbReference>
<dbReference type="InterPro" id="IPR050261">
    <property type="entry name" value="FrsA_esterase"/>
</dbReference>